<reference evidence="8" key="1">
    <citation type="submission" date="2024-06" db="EMBL/GenBank/DDBJ databases">
        <authorList>
            <person name="Fan A."/>
            <person name="Zhang F.Y."/>
            <person name="Zhang L."/>
        </authorList>
    </citation>
    <scope>NUCLEOTIDE SEQUENCE</scope>
    <source>
        <strain evidence="8">Y61</strain>
    </source>
</reference>
<protein>
    <recommendedName>
        <fullName evidence="7">Flagellar protein FliT</fullName>
    </recommendedName>
</protein>
<proteinExistence type="inferred from homology"/>
<keyword evidence="3" id="KW-1005">Bacterial flagellum biogenesis</keyword>
<comment type="function">
    <text evidence="5">May act as an export chaperone for the filament capping protein FliD.</text>
</comment>
<evidence type="ECO:0000256" key="6">
    <source>
        <dbReference type="ARBA" id="ARBA00093785"/>
    </source>
</evidence>
<keyword evidence="4" id="KW-0143">Chaperone</keyword>
<evidence type="ECO:0000256" key="4">
    <source>
        <dbReference type="ARBA" id="ARBA00023186"/>
    </source>
</evidence>
<evidence type="ECO:0000256" key="7">
    <source>
        <dbReference type="ARBA" id="ARBA00093797"/>
    </source>
</evidence>
<name>A0AAU8ICF6_9BACL</name>
<dbReference type="EMBL" id="CP159510">
    <property type="protein sequence ID" value="XCJ15662.1"/>
    <property type="molecule type" value="Genomic_DNA"/>
</dbReference>
<dbReference type="InterPro" id="IPR008622">
    <property type="entry name" value="FliT"/>
</dbReference>
<dbReference type="Pfam" id="PF05400">
    <property type="entry name" value="FliT"/>
    <property type="match status" value="1"/>
</dbReference>
<evidence type="ECO:0000256" key="3">
    <source>
        <dbReference type="ARBA" id="ARBA00022795"/>
    </source>
</evidence>
<evidence type="ECO:0000256" key="1">
    <source>
        <dbReference type="ARBA" id="ARBA00004514"/>
    </source>
</evidence>
<keyword evidence="2" id="KW-0963">Cytoplasm</keyword>
<evidence type="ECO:0000256" key="2">
    <source>
        <dbReference type="ARBA" id="ARBA00022490"/>
    </source>
</evidence>
<sequence>MQEIYNKTVQIEDLLGKQEQVPRETFIKQLQHLLDERGRLLSRLSGTCSADERAIGQHIMEINQHINMQLRSIRQDIVQEMQQFKHRKRTVSRYRNPYTGPTKDGMYLDKRE</sequence>
<dbReference type="RefSeq" id="WP_353947475.1">
    <property type="nucleotide sequence ID" value="NZ_CP159510.1"/>
</dbReference>
<comment type="subcellular location">
    <subcellularLocation>
        <location evidence="1">Cytoplasm</location>
        <location evidence="1">Cytosol</location>
    </subcellularLocation>
</comment>
<evidence type="ECO:0000256" key="5">
    <source>
        <dbReference type="ARBA" id="ARBA00093765"/>
    </source>
</evidence>
<accession>A0AAU8ICF6</accession>
<gene>
    <name evidence="8" type="ORF">ABNN70_07910</name>
</gene>
<evidence type="ECO:0000313" key="8">
    <source>
        <dbReference type="EMBL" id="XCJ15662.1"/>
    </source>
</evidence>
<organism evidence="8">
    <name type="scientific">Sporolactobacillus sp. Y61</name>
    <dbReference type="NCBI Taxonomy" id="3160863"/>
    <lineage>
        <taxon>Bacteria</taxon>
        <taxon>Bacillati</taxon>
        <taxon>Bacillota</taxon>
        <taxon>Bacilli</taxon>
        <taxon>Bacillales</taxon>
        <taxon>Sporolactobacillaceae</taxon>
        <taxon>Sporolactobacillus</taxon>
    </lineage>
</organism>
<dbReference type="AlphaFoldDB" id="A0AAU8ICF6"/>
<comment type="similarity">
    <text evidence="6">Belongs to the bacillales FliT family.</text>
</comment>